<evidence type="ECO:0000256" key="1">
    <source>
        <dbReference type="ARBA" id="ARBA00001946"/>
    </source>
</evidence>
<dbReference type="InterPro" id="IPR033749">
    <property type="entry name" value="Polyprenyl_synt_CS"/>
</dbReference>
<protein>
    <submittedName>
        <fullName evidence="7">Heptaprenyl diphosphate synthase</fullName>
    </submittedName>
</protein>
<dbReference type="SFLD" id="SFLDS00005">
    <property type="entry name" value="Isoprenoid_Synthase_Type_I"/>
    <property type="match status" value="1"/>
</dbReference>
<dbReference type="GeneID" id="66536620"/>
<sequence length="328" mass="36531">MVLKKGNTFDLLSLYSSLKKDLKKIDQALLDIVISEESPIIEAAAHQLLGAGGKRIRPIFVLICARLGDIDKEAAMKLALSVELIHSASILHDDVVDDSDVRRGRTSVKAMWDNHVAMYAGDYLFAKSLTSVATLNNPLIHDVLSQTTYELSLGEIEQIRYQYDSTQSLRVYLRRIKRKTAVLIAASCQLGAIAGGMEDKAKRLYLFGYYVGMSFQIRDDILDYTMTEAEIGKPVGGDLQQGNITLPAFIAMEDPVLKRQIEKINEKTTSSEMVDVLEAIRTSGALEKAQNISEKYLQKAVAVLDEFNDPKATKPLRQITNYLLDRAD</sequence>
<dbReference type="GO" id="GO:0004659">
    <property type="term" value="F:prenyltransferase activity"/>
    <property type="evidence" value="ECO:0007669"/>
    <property type="project" value="InterPro"/>
</dbReference>
<dbReference type="EMBL" id="CP023483">
    <property type="protein sequence ID" value="ATF26661.1"/>
    <property type="molecule type" value="Genomic_DNA"/>
</dbReference>
<evidence type="ECO:0000256" key="2">
    <source>
        <dbReference type="ARBA" id="ARBA00006706"/>
    </source>
</evidence>
<accession>A0A1D2L037</accession>
<comment type="similarity">
    <text evidence="2 6">Belongs to the FPP/GGPP synthase family.</text>
</comment>
<dbReference type="RefSeq" id="WP_051457361.1">
    <property type="nucleotide sequence ID" value="NZ_CBCPHX010000010.1"/>
</dbReference>
<dbReference type="PROSITE" id="PS00444">
    <property type="entry name" value="POLYPRENYL_SYNTHASE_2"/>
    <property type="match status" value="1"/>
</dbReference>
<dbReference type="PANTHER" id="PTHR12001:SF69">
    <property type="entry name" value="ALL TRANS-POLYPRENYL-DIPHOSPHATE SYNTHASE PDSS1"/>
    <property type="match status" value="1"/>
</dbReference>
<evidence type="ECO:0000313" key="8">
    <source>
        <dbReference type="Proteomes" id="UP000243591"/>
    </source>
</evidence>
<dbReference type="PROSITE" id="PS00723">
    <property type="entry name" value="POLYPRENYL_SYNTHASE_1"/>
    <property type="match status" value="1"/>
</dbReference>
<dbReference type="GO" id="GO:0008299">
    <property type="term" value="P:isoprenoid biosynthetic process"/>
    <property type="evidence" value="ECO:0007669"/>
    <property type="project" value="InterPro"/>
</dbReference>
<dbReference type="InterPro" id="IPR000092">
    <property type="entry name" value="Polyprenyl_synt"/>
</dbReference>
<evidence type="ECO:0000256" key="5">
    <source>
        <dbReference type="ARBA" id="ARBA00022842"/>
    </source>
</evidence>
<dbReference type="STRING" id="2756.BFR44_10960"/>
<dbReference type="Pfam" id="PF00348">
    <property type="entry name" value="polyprenyl_synt"/>
    <property type="match status" value="1"/>
</dbReference>
<gene>
    <name evidence="7" type="ORF">CNY62_09835</name>
</gene>
<evidence type="ECO:0000256" key="3">
    <source>
        <dbReference type="ARBA" id="ARBA00022679"/>
    </source>
</evidence>
<dbReference type="KEGG" id="bths:CNY62_09835"/>
<reference evidence="7 8" key="1">
    <citation type="submission" date="2017-09" db="EMBL/GenBank/DDBJ databases">
        <title>Complete Genome Sequences of Two Strains of the Meat Spoilage Bacterium Brochothrix thermosphacta Isolated from Ground Chicken.</title>
        <authorList>
            <person name="Paoli G.C."/>
            <person name="Wijey C."/>
            <person name="Chen C.-Y."/>
            <person name="Nguyen L."/>
            <person name="Yan X."/>
            <person name="Irwin P.L."/>
        </authorList>
    </citation>
    <scope>NUCLEOTIDE SEQUENCE [LARGE SCALE GENOMIC DNA]</scope>
    <source>
        <strain evidence="7 8">BI</strain>
    </source>
</reference>
<dbReference type="AlphaFoldDB" id="A0A1D2L037"/>
<dbReference type="Gene3D" id="1.10.600.10">
    <property type="entry name" value="Farnesyl Diphosphate Synthase"/>
    <property type="match status" value="1"/>
</dbReference>
<dbReference type="PANTHER" id="PTHR12001">
    <property type="entry name" value="GERANYLGERANYL PYROPHOSPHATE SYNTHASE"/>
    <property type="match status" value="1"/>
</dbReference>
<keyword evidence="4" id="KW-0479">Metal-binding</keyword>
<dbReference type="GO" id="GO:0046872">
    <property type="term" value="F:metal ion binding"/>
    <property type="evidence" value="ECO:0007669"/>
    <property type="project" value="UniProtKB-KW"/>
</dbReference>
<dbReference type="InterPro" id="IPR008949">
    <property type="entry name" value="Isoprenoid_synthase_dom_sf"/>
</dbReference>
<keyword evidence="5" id="KW-0460">Magnesium</keyword>
<proteinExistence type="inferred from homology"/>
<dbReference type="Proteomes" id="UP000243591">
    <property type="component" value="Chromosome"/>
</dbReference>
<evidence type="ECO:0000256" key="6">
    <source>
        <dbReference type="RuleBase" id="RU004466"/>
    </source>
</evidence>
<keyword evidence="8" id="KW-1185">Reference proteome</keyword>
<evidence type="ECO:0000313" key="7">
    <source>
        <dbReference type="EMBL" id="ATF26661.1"/>
    </source>
</evidence>
<comment type="cofactor">
    <cofactor evidence="1">
        <name>Mg(2+)</name>
        <dbReference type="ChEBI" id="CHEBI:18420"/>
    </cofactor>
</comment>
<name>A0A1D2L037_BROTH</name>
<dbReference type="OrthoDB" id="9805316at2"/>
<keyword evidence="3 6" id="KW-0808">Transferase</keyword>
<organism evidence="7 8">
    <name type="scientific">Brochothrix thermosphacta</name>
    <name type="common">Microbacterium thermosphactum</name>
    <dbReference type="NCBI Taxonomy" id="2756"/>
    <lineage>
        <taxon>Bacteria</taxon>
        <taxon>Bacillati</taxon>
        <taxon>Bacillota</taxon>
        <taxon>Bacilli</taxon>
        <taxon>Bacillales</taxon>
        <taxon>Listeriaceae</taxon>
        <taxon>Brochothrix</taxon>
    </lineage>
</organism>
<evidence type="ECO:0000256" key="4">
    <source>
        <dbReference type="ARBA" id="ARBA00022723"/>
    </source>
</evidence>
<dbReference type="CDD" id="cd00685">
    <property type="entry name" value="Trans_IPPS_HT"/>
    <property type="match status" value="1"/>
</dbReference>
<dbReference type="SUPFAM" id="SSF48576">
    <property type="entry name" value="Terpenoid synthases"/>
    <property type="match status" value="1"/>
</dbReference>